<dbReference type="Proteomes" id="UP001054945">
    <property type="component" value="Unassembled WGS sequence"/>
</dbReference>
<protein>
    <submittedName>
        <fullName evidence="1">Uncharacterized protein</fullName>
    </submittedName>
</protein>
<proteinExistence type="predicted"/>
<keyword evidence="2" id="KW-1185">Reference proteome</keyword>
<dbReference type="EMBL" id="BPLR01002834">
    <property type="protein sequence ID" value="GIX78328.1"/>
    <property type="molecule type" value="Genomic_DNA"/>
</dbReference>
<evidence type="ECO:0000313" key="1">
    <source>
        <dbReference type="EMBL" id="GIX78328.1"/>
    </source>
</evidence>
<dbReference type="AlphaFoldDB" id="A0AAV4N0W6"/>
<accession>A0AAV4N0W6</accession>
<gene>
    <name evidence="1" type="ORF">CEXT_48301</name>
</gene>
<comment type="caution">
    <text evidence="1">The sequence shown here is derived from an EMBL/GenBank/DDBJ whole genome shotgun (WGS) entry which is preliminary data.</text>
</comment>
<evidence type="ECO:0000313" key="2">
    <source>
        <dbReference type="Proteomes" id="UP001054945"/>
    </source>
</evidence>
<reference evidence="1 2" key="1">
    <citation type="submission" date="2021-06" db="EMBL/GenBank/DDBJ databases">
        <title>Caerostris extrusa draft genome.</title>
        <authorList>
            <person name="Kono N."/>
            <person name="Arakawa K."/>
        </authorList>
    </citation>
    <scope>NUCLEOTIDE SEQUENCE [LARGE SCALE GENOMIC DNA]</scope>
</reference>
<organism evidence="1 2">
    <name type="scientific">Caerostris extrusa</name>
    <name type="common">Bark spider</name>
    <name type="synonym">Caerostris bankana</name>
    <dbReference type="NCBI Taxonomy" id="172846"/>
    <lineage>
        <taxon>Eukaryota</taxon>
        <taxon>Metazoa</taxon>
        <taxon>Ecdysozoa</taxon>
        <taxon>Arthropoda</taxon>
        <taxon>Chelicerata</taxon>
        <taxon>Arachnida</taxon>
        <taxon>Araneae</taxon>
        <taxon>Araneomorphae</taxon>
        <taxon>Entelegynae</taxon>
        <taxon>Araneoidea</taxon>
        <taxon>Araneidae</taxon>
        <taxon>Caerostris</taxon>
    </lineage>
</organism>
<name>A0AAV4N0W6_CAEEX</name>
<sequence>MDDATIHCCVYKKKGEDGGRAASGTRRYILPPINDAVAICTLPRRSINPRLRKQCFSCRRRKGLSHQGWIRFVVKVTYLSPR</sequence>